<gene>
    <name evidence="2" type="ORF">CHIRRI_LOCUS14354</name>
</gene>
<feature type="transmembrane region" description="Helical" evidence="1">
    <location>
        <begin position="77"/>
        <end position="100"/>
    </location>
</feature>
<feature type="transmembrane region" description="Helical" evidence="1">
    <location>
        <begin position="18"/>
        <end position="39"/>
    </location>
</feature>
<sequence length="185" mass="21257">MCRLNSFLFFKLDWCGKLVAFIGMTIYGILILLTGALLLKLLLMPCNDIAEQFKILDTLLHTSPKSLVATSCNSFKLLSVLGVLTVFLVFFGFFYMHYALLEGIRERRCSQIAPMIISKSCDVIVGLLFFFVFNTKHSYYYISFFNFMHICIFLVLILIKIKIKEENMAVSYFRYPKSSGLILCA</sequence>
<accession>A0A9N9WW50</accession>
<feature type="transmembrane region" description="Helical" evidence="1">
    <location>
        <begin position="112"/>
        <end position="133"/>
    </location>
</feature>
<keyword evidence="1" id="KW-1133">Transmembrane helix</keyword>
<keyword evidence="1" id="KW-0812">Transmembrane</keyword>
<protein>
    <submittedName>
        <fullName evidence="2">Uncharacterized protein</fullName>
    </submittedName>
</protein>
<dbReference type="AlphaFoldDB" id="A0A9N9WW50"/>
<organism evidence="2 3">
    <name type="scientific">Chironomus riparius</name>
    <dbReference type="NCBI Taxonomy" id="315576"/>
    <lineage>
        <taxon>Eukaryota</taxon>
        <taxon>Metazoa</taxon>
        <taxon>Ecdysozoa</taxon>
        <taxon>Arthropoda</taxon>
        <taxon>Hexapoda</taxon>
        <taxon>Insecta</taxon>
        <taxon>Pterygota</taxon>
        <taxon>Neoptera</taxon>
        <taxon>Endopterygota</taxon>
        <taxon>Diptera</taxon>
        <taxon>Nematocera</taxon>
        <taxon>Chironomoidea</taxon>
        <taxon>Chironomidae</taxon>
        <taxon>Chironominae</taxon>
        <taxon>Chironomus</taxon>
    </lineage>
</organism>
<evidence type="ECO:0000256" key="1">
    <source>
        <dbReference type="SAM" id="Phobius"/>
    </source>
</evidence>
<keyword evidence="1" id="KW-0472">Membrane</keyword>
<name>A0A9N9WW50_9DIPT</name>
<feature type="transmembrane region" description="Helical" evidence="1">
    <location>
        <begin position="139"/>
        <end position="159"/>
    </location>
</feature>
<proteinExistence type="predicted"/>
<reference evidence="2" key="2">
    <citation type="submission" date="2022-10" db="EMBL/GenBank/DDBJ databases">
        <authorList>
            <consortium name="ENA_rothamsted_submissions"/>
            <consortium name="culmorum"/>
            <person name="King R."/>
        </authorList>
    </citation>
    <scope>NUCLEOTIDE SEQUENCE</scope>
</reference>
<dbReference type="EMBL" id="OU895880">
    <property type="protein sequence ID" value="CAG9811546.1"/>
    <property type="molecule type" value="Genomic_DNA"/>
</dbReference>
<dbReference type="Proteomes" id="UP001153620">
    <property type="component" value="Chromosome 4"/>
</dbReference>
<evidence type="ECO:0000313" key="3">
    <source>
        <dbReference type="Proteomes" id="UP001153620"/>
    </source>
</evidence>
<keyword evidence="3" id="KW-1185">Reference proteome</keyword>
<evidence type="ECO:0000313" key="2">
    <source>
        <dbReference type="EMBL" id="CAG9811546.1"/>
    </source>
</evidence>
<reference evidence="2" key="1">
    <citation type="submission" date="2022-01" db="EMBL/GenBank/DDBJ databases">
        <authorList>
            <person name="King R."/>
        </authorList>
    </citation>
    <scope>NUCLEOTIDE SEQUENCE</scope>
</reference>